<name>E3EKY6_PAEPS</name>
<protein>
    <recommendedName>
        <fullName evidence="1">DNA (cytosine-5-)-methyltransferase</fullName>
        <ecNumber evidence="1">2.1.1.37</ecNumber>
    </recommendedName>
</protein>
<evidence type="ECO:0000256" key="2">
    <source>
        <dbReference type="ARBA" id="ARBA00022603"/>
    </source>
</evidence>
<keyword evidence="4" id="KW-0949">S-adenosyl-L-methionine</keyword>
<dbReference type="Gene3D" id="3.40.50.150">
    <property type="entry name" value="Vaccinia Virus protein VP39"/>
    <property type="match status" value="1"/>
</dbReference>
<geneLocation type="plasmid" evidence="6 7">
    <name>pSC2</name>
</geneLocation>
<organism evidence="6 7">
    <name type="scientific">Paenibacillus polymyxa (strain SC2)</name>
    <name type="common">Bacillus polymyxa</name>
    <dbReference type="NCBI Taxonomy" id="886882"/>
    <lineage>
        <taxon>Bacteria</taxon>
        <taxon>Bacillati</taxon>
        <taxon>Bacillota</taxon>
        <taxon>Bacilli</taxon>
        <taxon>Bacillales</taxon>
        <taxon>Paenibacillaceae</taxon>
        <taxon>Paenibacillus</taxon>
    </lineage>
</organism>
<evidence type="ECO:0000256" key="3">
    <source>
        <dbReference type="ARBA" id="ARBA00022679"/>
    </source>
</evidence>
<dbReference type="GO" id="GO:0032259">
    <property type="term" value="P:methylation"/>
    <property type="evidence" value="ECO:0007669"/>
    <property type="project" value="UniProtKB-KW"/>
</dbReference>
<gene>
    <name evidence="6" type="ORF">PPSC2_28705</name>
</gene>
<evidence type="ECO:0000313" key="7">
    <source>
        <dbReference type="Proteomes" id="UP000006868"/>
    </source>
</evidence>
<keyword evidence="2" id="KW-0489">Methyltransferase</keyword>
<dbReference type="GO" id="GO:0003886">
    <property type="term" value="F:DNA (cytosine-5-)-methyltransferase activity"/>
    <property type="evidence" value="ECO:0007669"/>
    <property type="project" value="UniProtKB-EC"/>
</dbReference>
<dbReference type="InterPro" id="IPR050750">
    <property type="entry name" value="C5-MTase"/>
</dbReference>
<evidence type="ECO:0000313" key="6">
    <source>
        <dbReference type="EMBL" id="ADO59891.1"/>
    </source>
</evidence>
<evidence type="ECO:0000256" key="5">
    <source>
        <dbReference type="ARBA" id="ARBA00022747"/>
    </source>
</evidence>
<dbReference type="RefSeq" id="WP_013386305.1">
    <property type="nucleotide sequence ID" value="NC_014628.2"/>
</dbReference>
<dbReference type="OrthoDB" id="6626358at2"/>
<keyword evidence="5" id="KW-0680">Restriction system</keyword>
<evidence type="ECO:0000256" key="4">
    <source>
        <dbReference type="ARBA" id="ARBA00022691"/>
    </source>
</evidence>
<dbReference type="Proteomes" id="UP000006868">
    <property type="component" value="Plasmid pSC2"/>
</dbReference>
<dbReference type="SUPFAM" id="SSF53335">
    <property type="entry name" value="S-adenosyl-L-methionine-dependent methyltransferases"/>
    <property type="match status" value="1"/>
</dbReference>
<keyword evidence="6" id="KW-0614">Plasmid</keyword>
<dbReference type="InterPro" id="IPR029063">
    <property type="entry name" value="SAM-dependent_MTases_sf"/>
</dbReference>
<dbReference type="KEGG" id="ppm:PPSC2_28705"/>
<dbReference type="PATRIC" id="fig|886882.15.peg.6091"/>
<dbReference type="AlphaFoldDB" id="E3EKY6"/>
<accession>E3EKY6</accession>
<evidence type="ECO:0000256" key="1">
    <source>
        <dbReference type="ARBA" id="ARBA00011975"/>
    </source>
</evidence>
<dbReference type="PANTHER" id="PTHR46098:SF1">
    <property type="entry name" value="TRNA (CYTOSINE(38)-C(5))-METHYLTRANSFERASE"/>
    <property type="match status" value="1"/>
</dbReference>
<dbReference type="GO" id="GO:0009307">
    <property type="term" value="P:DNA restriction-modification system"/>
    <property type="evidence" value="ECO:0007669"/>
    <property type="project" value="UniProtKB-KW"/>
</dbReference>
<dbReference type="eggNOG" id="COG0270">
    <property type="taxonomic scope" value="Bacteria"/>
</dbReference>
<dbReference type="Pfam" id="PF00145">
    <property type="entry name" value="DNA_methylase"/>
    <property type="match status" value="1"/>
</dbReference>
<sequence length="443" mass="50493">MSTRQVIHQFNGKMTYNGQRIYIDKATLESAGFKPGTKFQTITDPSEHTVEFLVDAEGSNTVSKKTKKNGCIPVIDRQGKDIREALEDCDQIKVTFVQDRVIIEGMKQTAKVRSQAKSESNQLRTITFCAGAGISSECMKKAGFEEVAAVEWNPKEGSEDKFSDIYLENHPESVMFNIPMQQLKASDLPHAEVWLATLDCSDFSKASNGTKKQYHTMHLFMHLMRIFWEKPIHERPLAILIENVTEFEKVAGISLELCFKEEGYHVSKAKLNSLDYGSRTKRERFFMVASVYPGFLFPEKSGVKQTSIAEAGIISPDELEWVSPEESGTLRYFLERESKGISHNHHMTVFDVTKDAYLGTITKNHFKIQPENWIKHPTEENKYAYLKGEQIRALHQIDKQYYLGNSNKMVVECIGQSVCTQSFTAIAEALFTFLYKQNLNQMN</sequence>
<dbReference type="InterPro" id="IPR001525">
    <property type="entry name" value="C5_MeTfrase"/>
</dbReference>
<reference evidence="6 7" key="1">
    <citation type="journal article" date="2011" name="J. Bacteriol.">
        <title>Complete genome sequence of Paenibacillus polymyxa SC2, a strain of plant growth-promoting Rhizobacterium with broad-spectrum antimicrobial activity.</title>
        <authorList>
            <person name="Ma M."/>
            <person name="Wang C."/>
            <person name="Ding Y."/>
            <person name="Li L."/>
            <person name="Shen D."/>
            <person name="Jiang X."/>
            <person name="Guan D."/>
            <person name="Cao F."/>
            <person name="Chen H."/>
            <person name="Feng R."/>
            <person name="Wang X."/>
            <person name="Ge Y."/>
            <person name="Yao L."/>
            <person name="Bing X."/>
            <person name="Yang X."/>
            <person name="Li J."/>
            <person name="Du B."/>
        </authorList>
    </citation>
    <scope>NUCLEOTIDE SEQUENCE [LARGE SCALE GENOMIC DNA]</scope>
    <source>
        <strain evidence="6 7">SC2</strain>
        <plasmid evidence="7">pSC2</plasmid>
    </source>
</reference>
<dbReference type="EC" id="2.1.1.37" evidence="1"/>
<dbReference type="HOGENOM" id="CLU_617979_0_0_9"/>
<proteinExistence type="predicted"/>
<keyword evidence="3" id="KW-0808">Transferase</keyword>
<dbReference type="EMBL" id="CP002214">
    <property type="protein sequence ID" value="ADO59891.1"/>
    <property type="molecule type" value="Genomic_DNA"/>
</dbReference>
<dbReference type="PANTHER" id="PTHR46098">
    <property type="entry name" value="TRNA (CYTOSINE(38)-C(5))-METHYLTRANSFERASE"/>
    <property type="match status" value="1"/>
</dbReference>